<feature type="compositionally biased region" description="Low complexity" evidence="12">
    <location>
        <begin position="11"/>
        <end position="23"/>
    </location>
</feature>
<evidence type="ECO:0000256" key="10">
    <source>
        <dbReference type="ARBA" id="ARBA00023273"/>
    </source>
</evidence>
<dbReference type="EMBL" id="HBGJ01002411">
    <property type="protein sequence ID" value="CAD9243221.1"/>
    <property type="molecule type" value="Transcribed_RNA"/>
</dbReference>
<evidence type="ECO:0000256" key="2">
    <source>
        <dbReference type="ARBA" id="ARBA00004245"/>
    </source>
</evidence>
<evidence type="ECO:0000313" key="14">
    <source>
        <dbReference type="EMBL" id="CAD9243221.1"/>
    </source>
</evidence>
<sequence>MGPKKKDKKAAAAAEEAPPAAEDNTGMEELVGKEKLTEQLQILKQQLDKAMQERNYVQLERDTIQTFYDITRKEVGDLERKIMSKDREIENMEEHHRVEVRVYQQKVKHLEYEHENNIKEVEAERGGLLDEENEGFAGREDDLQVEKANIRSTLVEAEISNNREIAQEKQKAAKNLTKMNEGFDERLTHLRGRCEARLEQLRADLQLRRKVDIHEIEERKNLHINELMQNHEIAFGQMKDYYNRITRDNLELIRDLKNEVSEMKSRAEQNQREMYLKAQENKGLKRPLELRLSRVRELQAQLKDRQKDNQSLRHARARSRKLQEELVKLEATHEALRQEFQAVEAERDDLYGSFEDSIKEVQRRSDVRNMVLEQNLARMGGDLSKASVQINQVVHASALDPSKAEALTSGLANVLKARNAMITDLQYQVTRATKGYNDTLRTLASHMLRLGIPPEDIDSMGFAPMTSETSVGPAGLIITA</sequence>
<proteinExistence type="inferred from homology"/>
<comment type="similarity">
    <text evidence="3">Belongs to the DRC4 family.</text>
</comment>
<dbReference type="GO" id="GO:0031514">
    <property type="term" value="C:motile cilium"/>
    <property type="evidence" value="ECO:0007669"/>
    <property type="project" value="UniProtKB-SubCell"/>
</dbReference>
<dbReference type="GO" id="GO:0005794">
    <property type="term" value="C:Golgi apparatus"/>
    <property type="evidence" value="ECO:0007669"/>
    <property type="project" value="TreeGrafter"/>
</dbReference>
<keyword evidence="4" id="KW-0963">Cytoplasm</keyword>
<evidence type="ECO:0000256" key="3">
    <source>
        <dbReference type="ARBA" id="ARBA00009859"/>
    </source>
</evidence>
<dbReference type="Pfam" id="PF13851">
    <property type="entry name" value="GAS"/>
    <property type="match status" value="1"/>
</dbReference>
<dbReference type="GO" id="GO:0005874">
    <property type="term" value="C:microtubule"/>
    <property type="evidence" value="ECO:0007669"/>
    <property type="project" value="UniProtKB-KW"/>
</dbReference>
<evidence type="ECO:0000256" key="5">
    <source>
        <dbReference type="ARBA" id="ARBA00022701"/>
    </source>
</evidence>
<organism evidence="14">
    <name type="scientific">Phaeomonas parva</name>
    <dbReference type="NCBI Taxonomy" id="124430"/>
    <lineage>
        <taxon>Eukaryota</taxon>
        <taxon>Sar</taxon>
        <taxon>Stramenopiles</taxon>
        <taxon>Ochrophyta</taxon>
        <taxon>Pinguiophyceae</taxon>
        <taxon>Pinguiochrysidales</taxon>
        <taxon>Pinguiochrysidaceae</taxon>
        <taxon>Phaeomonas</taxon>
    </lineage>
</organism>
<dbReference type="InterPro" id="IPR039308">
    <property type="entry name" value="GAS8"/>
</dbReference>
<feature type="coiled-coil region" evidence="11">
    <location>
        <begin position="253"/>
        <end position="346"/>
    </location>
</feature>
<evidence type="ECO:0000256" key="4">
    <source>
        <dbReference type="ARBA" id="ARBA00022490"/>
    </source>
</evidence>
<evidence type="ECO:0000256" key="12">
    <source>
        <dbReference type="SAM" id="MobiDB-lite"/>
    </source>
</evidence>
<gene>
    <name evidence="14" type="ORF">PPAR1163_LOCUS1566</name>
</gene>
<evidence type="ECO:0000256" key="11">
    <source>
        <dbReference type="SAM" id="Coils"/>
    </source>
</evidence>
<evidence type="ECO:0000259" key="13">
    <source>
        <dbReference type="Pfam" id="PF13851"/>
    </source>
</evidence>
<name>A0A7S1TPS5_9STRA</name>
<keyword evidence="7 11" id="KW-0175">Coiled coil</keyword>
<dbReference type="GO" id="GO:0048870">
    <property type="term" value="P:cell motility"/>
    <property type="evidence" value="ECO:0007669"/>
    <property type="project" value="InterPro"/>
</dbReference>
<keyword evidence="10" id="KW-0966">Cell projection</keyword>
<comment type="subcellular location">
    <subcellularLocation>
        <location evidence="1">Cell projection</location>
        <location evidence="1">Cilium</location>
        <location evidence="1">Flagellum</location>
    </subcellularLocation>
    <subcellularLocation>
        <location evidence="2">Cytoplasm</location>
        <location evidence="2">Cytoskeleton</location>
    </subcellularLocation>
</comment>
<feature type="coiled-coil region" evidence="11">
    <location>
        <begin position="33"/>
        <end position="95"/>
    </location>
</feature>
<feature type="domain" description="Growth arrest-specific protein 8" evidence="13">
    <location>
        <begin position="226"/>
        <end position="425"/>
    </location>
</feature>
<protein>
    <recommendedName>
        <fullName evidence="13">Growth arrest-specific protein 8 domain-containing protein</fullName>
    </recommendedName>
</protein>
<dbReference type="InterPro" id="IPR025593">
    <property type="entry name" value="GAS8_dom"/>
</dbReference>
<evidence type="ECO:0000256" key="6">
    <source>
        <dbReference type="ARBA" id="ARBA00022846"/>
    </source>
</evidence>
<keyword evidence="8" id="KW-0969">Cilium</keyword>
<dbReference type="PANTHER" id="PTHR31543">
    <property type="entry name" value="DYNEIN REGULATORY COMPLEX SUBUNIT 4"/>
    <property type="match status" value="1"/>
</dbReference>
<dbReference type="GO" id="GO:0031267">
    <property type="term" value="F:small GTPase binding"/>
    <property type="evidence" value="ECO:0007669"/>
    <property type="project" value="InterPro"/>
</dbReference>
<dbReference type="AlphaFoldDB" id="A0A7S1TPS5"/>
<keyword evidence="9" id="KW-0206">Cytoskeleton</keyword>
<accession>A0A7S1TPS5</accession>
<evidence type="ECO:0000256" key="1">
    <source>
        <dbReference type="ARBA" id="ARBA00004230"/>
    </source>
</evidence>
<evidence type="ECO:0000256" key="8">
    <source>
        <dbReference type="ARBA" id="ARBA00023069"/>
    </source>
</evidence>
<feature type="region of interest" description="Disordered" evidence="12">
    <location>
        <begin position="1"/>
        <end position="26"/>
    </location>
</feature>
<evidence type="ECO:0000256" key="9">
    <source>
        <dbReference type="ARBA" id="ARBA00023212"/>
    </source>
</evidence>
<keyword evidence="6" id="KW-0282">Flagellum</keyword>
<dbReference type="GO" id="GO:0008017">
    <property type="term" value="F:microtubule binding"/>
    <property type="evidence" value="ECO:0007669"/>
    <property type="project" value="InterPro"/>
</dbReference>
<dbReference type="PANTHER" id="PTHR31543:SF0">
    <property type="entry name" value="DYNEIN REGULATORY COMPLEX SUBUNIT 4"/>
    <property type="match status" value="1"/>
</dbReference>
<evidence type="ECO:0000256" key="7">
    <source>
        <dbReference type="ARBA" id="ARBA00023054"/>
    </source>
</evidence>
<reference evidence="14" key="1">
    <citation type="submission" date="2021-01" db="EMBL/GenBank/DDBJ databases">
        <authorList>
            <person name="Corre E."/>
            <person name="Pelletier E."/>
            <person name="Niang G."/>
            <person name="Scheremetjew M."/>
            <person name="Finn R."/>
            <person name="Kale V."/>
            <person name="Holt S."/>
            <person name="Cochrane G."/>
            <person name="Meng A."/>
            <person name="Brown T."/>
            <person name="Cohen L."/>
        </authorList>
    </citation>
    <scope>NUCLEOTIDE SEQUENCE</scope>
    <source>
        <strain evidence="14">CCMP2877</strain>
    </source>
</reference>
<keyword evidence="5" id="KW-0493">Microtubule</keyword>